<gene>
    <name evidence="2" type="ORF">PACLA_8A060870</name>
</gene>
<reference evidence="2" key="1">
    <citation type="submission" date="2020-04" db="EMBL/GenBank/DDBJ databases">
        <authorList>
            <person name="Alioto T."/>
            <person name="Alioto T."/>
            <person name="Gomez Garrido J."/>
        </authorList>
    </citation>
    <scope>NUCLEOTIDE SEQUENCE</scope>
    <source>
        <strain evidence="2">A484AB</strain>
    </source>
</reference>
<name>A0A6S7H2Q0_PARCT</name>
<dbReference type="EMBL" id="CACRXK020003310">
    <property type="protein sequence ID" value="CAB3998255.1"/>
    <property type="molecule type" value="Genomic_DNA"/>
</dbReference>
<dbReference type="OrthoDB" id="5984588at2759"/>
<proteinExistence type="predicted"/>
<evidence type="ECO:0000313" key="3">
    <source>
        <dbReference type="Proteomes" id="UP001152795"/>
    </source>
</evidence>
<dbReference type="Pfam" id="PF20209">
    <property type="entry name" value="DUF6570"/>
    <property type="match status" value="1"/>
</dbReference>
<dbReference type="Proteomes" id="UP001152795">
    <property type="component" value="Unassembled WGS sequence"/>
</dbReference>
<evidence type="ECO:0000313" key="2">
    <source>
        <dbReference type="EMBL" id="CAB3998255.1"/>
    </source>
</evidence>
<sequence>MSVFTNITSFDKKEYICSTCHSKVVKSKIPCQAVYNDMSVDEIPVELAFLEKLEQILIAQRIVFEKIIVMPKGQQKKVSGAICNVPVNCDQTCKVSPRPPEMSGIIMLKLKRKLEFRGHSSSSSSNY</sequence>
<organism evidence="2 3">
    <name type="scientific">Paramuricea clavata</name>
    <name type="common">Red gorgonian</name>
    <name type="synonym">Violescent sea-whip</name>
    <dbReference type="NCBI Taxonomy" id="317549"/>
    <lineage>
        <taxon>Eukaryota</taxon>
        <taxon>Metazoa</taxon>
        <taxon>Cnidaria</taxon>
        <taxon>Anthozoa</taxon>
        <taxon>Octocorallia</taxon>
        <taxon>Malacalcyonacea</taxon>
        <taxon>Plexauridae</taxon>
        <taxon>Paramuricea</taxon>
    </lineage>
</organism>
<keyword evidence="3" id="KW-1185">Reference proteome</keyword>
<protein>
    <recommendedName>
        <fullName evidence="1">DUF6570 domain-containing protein</fullName>
    </recommendedName>
</protein>
<dbReference type="AlphaFoldDB" id="A0A6S7H2Q0"/>
<feature type="domain" description="DUF6570" evidence="1">
    <location>
        <begin position="26"/>
        <end position="111"/>
    </location>
</feature>
<accession>A0A6S7H2Q0</accession>
<comment type="caution">
    <text evidence="2">The sequence shown here is derived from an EMBL/GenBank/DDBJ whole genome shotgun (WGS) entry which is preliminary data.</text>
</comment>
<evidence type="ECO:0000259" key="1">
    <source>
        <dbReference type="Pfam" id="PF20209"/>
    </source>
</evidence>
<dbReference type="InterPro" id="IPR046700">
    <property type="entry name" value="DUF6570"/>
</dbReference>